<evidence type="ECO:0000256" key="1">
    <source>
        <dbReference type="ARBA" id="ARBA00004651"/>
    </source>
</evidence>
<evidence type="ECO:0000259" key="14">
    <source>
        <dbReference type="SMART" id="SM00079"/>
    </source>
</evidence>
<dbReference type="AlphaFoldDB" id="A0A8J5JR38"/>
<comment type="caution">
    <text evidence="16">The sequence shown here is derived from an EMBL/GenBank/DDBJ whole genome shotgun (WGS) entry which is preliminary data.</text>
</comment>
<keyword evidence="3" id="KW-0813">Transport</keyword>
<keyword evidence="11" id="KW-1071">Ligand-gated ion channel</keyword>
<dbReference type="Pfam" id="PF00060">
    <property type="entry name" value="Lig_chan"/>
    <property type="match status" value="1"/>
</dbReference>
<evidence type="ECO:0000313" key="17">
    <source>
        <dbReference type="Proteomes" id="UP000747542"/>
    </source>
</evidence>
<evidence type="ECO:0000256" key="5">
    <source>
        <dbReference type="ARBA" id="ARBA00022692"/>
    </source>
</evidence>
<dbReference type="InterPro" id="IPR001320">
    <property type="entry name" value="Iontro_rcpt_C"/>
</dbReference>
<evidence type="ECO:0000256" key="3">
    <source>
        <dbReference type="ARBA" id="ARBA00022448"/>
    </source>
</evidence>
<keyword evidence="7" id="KW-0406">Ion transport</keyword>
<protein>
    <submittedName>
        <fullName evidence="16">Glutamate receptor ionotropic, kainate 3-like 1</fullName>
    </submittedName>
</protein>
<feature type="transmembrane region" description="Helical" evidence="13">
    <location>
        <begin position="157"/>
        <end position="176"/>
    </location>
</feature>
<gene>
    <name evidence="16" type="primary">Grik3-L1</name>
    <name evidence="16" type="ORF">Hamer_G001834</name>
</gene>
<feature type="domain" description="Ionotropic glutamate receptor L-glutamate and glycine-binding" evidence="15">
    <location>
        <begin position="42"/>
        <end position="103"/>
    </location>
</feature>
<dbReference type="EMBL" id="JAHLQT010031306">
    <property type="protein sequence ID" value="KAG7160548.1"/>
    <property type="molecule type" value="Genomic_DNA"/>
</dbReference>
<keyword evidence="6 13" id="KW-1133">Transmembrane helix</keyword>
<sequence length="422" mass="47038">MVLSLQEVLQNPEVIRNMQEHPNTFRFSEEVDLMVAVMQRPPHVFVREAEDGSIVISGPMANVLNILADSINFTYRLVLPEDGTFGTLLPNGNWSGMLELVVNHKADITLGPFGFDSNRMKAFEFTRSFFTSDVCILAGKGQPEVDPWGFLFPLEPVVWAVLIAALVVAWLAMVLLGNNNNKNMMVLYRSSEMVLVMGWMVVTMMVMWSYGGNLVSLLAVRHIPQPLHTIRHVTNASNIKVIMPPRTLVTAVLAKSKSGPLKALDQLRHVGRVKYQSRTFERTMDTLVRRGDHVIISTRLTLDSFINTLHKKNGRCDFYKVGEALFSLTHCMIGQKGSPLIPVISSKLRGLVESGLYEHWVLRGMPFLSYCHLTPSKITVRKPLALSNIWGMLVVLGAGLLLALVTLCLEIYIDKLGGDGAL</sequence>
<keyword evidence="12" id="KW-0407">Ion channel</keyword>
<dbReference type="SMART" id="SM00918">
    <property type="entry name" value="Lig_chan-Glu_bd"/>
    <property type="match status" value="1"/>
</dbReference>
<dbReference type="Pfam" id="PF10613">
    <property type="entry name" value="Lig_chan-Glu_bd"/>
    <property type="match status" value="1"/>
</dbReference>
<evidence type="ECO:0000256" key="10">
    <source>
        <dbReference type="ARBA" id="ARBA00023180"/>
    </source>
</evidence>
<dbReference type="GO" id="GO:0015276">
    <property type="term" value="F:ligand-gated monoatomic ion channel activity"/>
    <property type="evidence" value="ECO:0007669"/>
    <property type="project" value="InterPro"/>
</dbReference>
<feature type="transmembrane region" description="Helical" evidence="13">
    <location>
        <begin position="196"/>
        <end position="220"/>
    </location>
</feature>
<evidence type="ECO:0000256" key="7">
    <source>
        <dbReference type="ARBA" id="ARBA00023065"/>
    </source>
</evidence>
<keyword evidence="4" id="KW-1003">Cell membrane</keyword>
<evidence type="ECO:0000313" key="16">
    <source>
        <dbReference type="EMBL" id="KAG7160548.1"/>
    </source>
</evidence>
<evidence type="ECO:0000256" key="11">
    <source>
        <dbReference type="ARBA" id="ARBA00023286"/>
    </source>
</evidence>
<dbReference type="InterPro" id="IPR019594">
    <property type="entry name" value="Glu/Gly-bd"/>
</dbReference>
<evidence type="ECO:0000256" key="8">
    <source>
        <dbReference type="ARBA" id="ARBA00023136"/>
    </source>
</evidence>
<evidence type="ECO:0000256" key="2">
    <source>
        <dbReference type="ARBA" id="ARBA00008685"/>
    </source>
</evidence>
<dbReference type="InterPro" id="IPR052192">
    <property type="entry name" value="Insect_Ionotropic_Sensory_Rcpt"/>
</dbReference>
<dbReference type="SUPFAM" id="SSF53850">
    <property type="entry name" value="Periplasmic binding protein-like II"/>
    <property type="match status" value="1"/>
</dbReference>
<evidence type="ECO:0000256" key="4">
    <source>
        <dbReference type="ARBA" id="ARBA00022475"/>
    </source>
</evidence>
<evidence type="ECO:0000259" key="15">
    <source>
        <dbReference type="SMART" id="SM00918"/>
    </source>
</evidence>
<comment type="similarity">
    <text evidence="2">Belongs to the glutamate-gated ion channel (TC 1.A.10.1) family.</text>
</comment>
<reference evidence="16" key="1">
    <citation type="journal article" date="2021" name="Sci. Adv.">
        <title>The American lobster genome reveals insights on longevity, neural, and immune adaptations.</title>
        <authorList>
            <person name="Polinski J.M."/>
            <person name="Zimin A.V."/>
            <person name="Clark K.F."/>
            <person name="Kohn A.B."/>
            <person name="Sadowski N."/>
            <person name="Timp W."/>
            <person name="Ptitsyn A."/>
            <person name="Khanna P."/>
            <person name="Romanova D.Y."/>
            <person name="Williams P."/>
            <person name="Greenwood S.J."/>
            <person name="Moroz L.L."/>
            <person name="Walt D.R."/>
            <person name="Bodnar A.G."/>
        </authorList>
    </citation>
    <scope>NUCLEOTIDE SEQUENCE</scope>
    <source>
        <strain evidence="16">GMGI-L3</strain>
    </source>
</reference>
<comment type="subcellular location">
    <subcellularLocation>
        <location evidence="1">Cell membrane</location>
        <topology evidence="1">Multi-pass membrane protein</topology>
    </subcellularLocation>
</comment>
<keyword evidence="8 13" id="KW-0472">Membrane</keyword>
<evidence type="ECO:0000256" key="6">
    <source>
        <dbReference type="ARBA" id="ARBA00022989"/>
    </source>
</evidence>
<evidence type="ECO:0000256" key="12">
    <source>
        <dbReference type="ARBA" id="ARBA00023303"/>
    </source>
</evidence>
<dbReference type="GO" id="GO:0005886">
    <property type="term" value="C:plasma membrane"/>
    <property type="evidence" value="ECO:0007669"/>
    <property type="project" value="UniProtKB-SubCell"/>
</dbReference>
<evidence type="ECO:0000256" key="9">
    <source>
        <dbReference type="ARBA" id="ARBA00023170"/>
    </source>
</evidence>
<feature type="domain" description="Ionotropic glutamate receptor C-terminal" evidence="14">
    <location>
        <begin position="32"/>
        <end position="363"/>
    </location>
</feature>
<proteinExistence type="inferred from homology"/>
<keyword evidence="17" id="KW-1185">Reference proteome</keyword>
<accession>A0A8J5JR38</accession>
<name>A0A8J5JR38_HOMAM</name>
<organism evidence="16 17">
    <name type="scientific">Homarus americanus</name>
    <name type="common">American lobster</name>
    <dbReference type="NCBI Taxonomy" id="6706"/>
    <lineage>
        <taxon>Eukaryota</taxon>
        <taxon>Metazoa</taxon>
        <taxon>Ecdysozoa</taxon>
        <taxon>Arthropoda</taxon>
        <taxon>Crustacea</taxon>
        <taxon>Multicrustacea</taxon>
        <taxon>Malacostraca</taxon>
        <taxon>Eumalacostraca</taxon>
        <taxon>Eucarida</taxon>
        <taxon>Decapoda</taxon>
        <taxon>Pleocyemata</taxon>
        <taxon>Astacidea</taxon>
        <taxon>Nephropoidea</taxon>
        <taxon>Nephropidae</taxon>
        <taxon>Homarus</taxon>
    </lineage>
</organism>
<dbReference type="SMART" id="SM00079">
    <property type="entry name" value="PBPe"/>
    <property type="match status" value="1"/>
</dbReference>
<dbReference type="PANTHER" id="PTHR42643:SF24">
    <property type="entry name" value="IONOTROPIC RECEPTOR 60A"/>
    <property type="match status" value="1"/>
</dbReference>
<dbReference type="Gene3D" id="3.40.190.10">
    <property type="entry name" value="Periplasmic binding protein-like II"/>
    <property type="match status" value="1"/>
</dbReference>
<keyword evidence="9 16" id="KW-0675">Receptor</keyword>
<dbReference type="Proteomes" id="UP000747542">
    <property type="component" value="Unassembled WGS sequence"/>
</dbReference>
<dbReference type="GO" id="GO:0050906">
    <property type="term" value="P:detection of stimulus involved in sensory perception"/>
    <property type="evidence" value="ECO:0007669"/>
    <property type="project" value="UniProtKB-ARBA"/>
</dbReference>
<feature type="transmembrane region" description="Helical" evidence="13">
    <location>
        <begin position="389"/>
        <end position="413"/>
    </location>
</feature>
<dbReference type="PANTHER" id="PTHR42643">
    <property type="entry name" value="IONOTROPIC RECEPTOR 20A-RELATED"/>
    <property type="match status" value="1"/>
</dbReference>
<evidence type="ECO:0000256" key="13">
    <source>
        <dbReference type="SAM" id="Phobius"/>
    </source>
</evidence>
<keyword evidence="10" id="KW-0325">Glycoprotein</keyword>
<keyword evidence="5 13" id="KW-0812">Transmembrane</keyword>